<dbReference type="Proteomes" id="UP000198846">
    <property type="component" value="Unassembled WGS sequence"/>
</dbReference>
<proteinExistence type="inferred from homology"/>
<dbReference type="InterPro" id="IPR029052">
    <property type="entry name" value="Metallo-depent_PP-like"/>
</dbReference>
<keyword evidence="4 7" id="KW-0540">Nuclease</keyword>
<evidence type="ECO:0000256" key="2">
    <source>
        <dbReference type="ARBA" id="ARBA00011322"/>
    </source>
</evidence>
<dbReference type="PANTHER" id="PTHR30337:SF0">
    <property type="entry name" value="NUCLEASE SBCCD SUBUNIT D"/>
    <property type="match status" value="1"/>
</dbReference>
<evidence type="ECO:0000256" key="5">
    <source>
        <dbReference type="ARBA" id="ARBA00022801"/>
    </source>
</evidence>
<comment type="function">
    <text evidence="7">SbcCD cleaves DNA hairpin structures. These structures can inhibit DNA replication and are intermediates in certain DNA recombination reactions. The complex acts as a 3'-&gt;5' double strand exonuclease that can open hairpins. It also has a 5' single-strand endonuclease activity.</text>
</comment>
<dbReference type="GO" id="GO:0006310">
    <property type="term" value="P:DNA recombination"/>
    <property type="evidence" value="ECO:0007669"/>
    <property type="project" value="UniProtKB-KW"/>
</dbReference>
<protein>
    <recommendedName>
        <fullName evidence="3 7">Nuclease SbcCD subunit D</fullName>
    </recommendedName>
</protein>
<organism evidence="10 11">
    <name type="scientific">Bizionia paragorgiae</name>
    <dbReference type="NCBI Taxonomy" id="283786"/>
    <lineage>
        <taxon>Bacteria</taxon>
        <taxon>Pseudomonadati</taxon>
        <taxon>Bacteroidota</taxon>
        <taxon>Flavobacteriia</taxon>
        <taxon>Flavobacteriales</taxon>
        <taxon>Flavobacteriaceae</taxon>
        <taxon>Bizionia</taxon>
    </lineage>
</organism>
<dbReference type="Pfam" id="PF00149">
    <property type="entry name" value="Metallophos"/>
    <property type="match status" value="1"/>
</dbReference>
<comment type="subunit">
    <text evidence="2 7">Heterodimer of SbcC and SbcD.</text>
</comment>
<dbReference type="InterPro" id="IPR026843">
    <property type="entry name" value="SbcD_C"/>
</dbReference>
<dbReference type="CDD" id="cd00840">
    <property type="entry name" value="MPP_Mre11_N"/>
    <property type="match status" value="1"/>
</dbReference>
<evidence type="ECO:0000313" key="11">
    <source>
        <dbReference type="Proteomes" id="UP000198846"/>
    </source>
</evidence>
<evidence type="ECO:0000256" key="3">
    <source>
        <dbReference type="ARBA" id="ARBA00013365"/>
    </source>
</evidence>
<dbReference type="GO" id="GO:0008408">
    <property type="term" value="F:3'-5' exonuclease activity"/>
    <property type="evidence" value="ECO:0007669"/>
    <property type="project" value="InterPro"/>
</dbReference>
<sequence>MNILHTSDWHIGKQLHKTDLSQDIDLFFDWLLKTIKEQNIDLLLVSGDVFDQANPSQASLKQYYSFLKRMLGTDCKLLITGGNHDSASVLNAPKDILSVLDVDVVGGAPEAISDLFFEYTKDDQRVVVAAVPFLKDRDIRKSVAGESYSDKIAQIKGGLETYYSNVNAYYKTHYPDTFFIVMGHLYVQGAHVSESMRDIQIGNQAGVSGSIFGDDPNYVALGHIHKPYPVSASKHIYYSGSPVALSFSEKEETKQVNIISTDGESMEVTILPIPKFRNLVTFQGTLDDVSSQLQNYNHETPLRSLAEISVTEADENIQTRQDLDALVENFDSEYLEIVKTKLMFTNKVRGASEGFQPGISVADVTPMEMFEKKLEMDGSQEDTEALKNAFRQILEDLNL</sequence>
<evidence type="ECO:0000256" key="4">
    <source>
        <dbReference type="ARBA" id="ARBA00022722"/>
    </source>
</evidence>
<dbReference type="RefSeq" id="WP_092132744.1">
    <property type="nucleotide sequence ID" value="NZ_FNQK01000004.1"/>
</dbReference>
<dbReference type="AlphaFoldDB" id="A0A1H3X4C8"/>
<dbReference type="SUPFAM" id="SSF56300">
    <property type="entry name" value="Metallo-dependent phosphatases"/>
    <property type="match status" value="1"/>
</dbReference>
<reference evidence="10 11" key="1">
    <citation type="submission" date="2016-10" db="EMBL/GenBank/DDBJ databases">
        <authorList>
            <person name="de Groot N.N."/>
        </authorList>
    </citation>
    <scope>NUCLEOTIDE SEQUENCE [LARGE SCALE GENOMIC DNA]</scope>
    <source>
        <strain evidence="10 11">DSM 23842</strain>
    </source>
</reference>
<keyword evidence="7" id="KW-0255">Endonuclease</keyword>
<dbReference type="InterPro" id="IPR041796">
    <property type="entry name" value="Mre11_N"/>
</dbReference>
<evidence type="ECO:0000256" key="1">
    <source>
        <dbReference type="ARBA" id="ARBA00010555"/>
    </source>
</evidence>
<dbReference type="NCBIfam" id="TIGR00619">
    <property type="entry name" value="sbcd"/>
    <property type="match status" value="1"/>
</dbReference>
<keyword evidence="6 7" id="KW-0269">Exonuclease</keyword>
<keyword evidence="11" id="KW-1185">Reference proteome</keyword>
<dbReference type="InterPro" id="IPR050535">
    <property type="entry name" value="DNA_Repair-Maintenance_Comp"/>
</dbReference>
<evidence type="ECO:0000256" key="7">
    <source>
        <dbReference type="RuleBase" id="RU363069"/>
    </source>
</evidence>
<dbReference type="GO" id="GO:0004519">
    <property type="term" value="F:endonuclease activity"/>
    <property type="evidence" value="ECO:0007669"/>
    <property type="project" value="UniProtKB-KW"/>
</dbReference>
<feature type="domain" description="Calcineurin-like phosphoesterase" evidence="8">
    <location>
        <begin position="1"/>
        <end position="227"/>
    </location>
</feature>
<name>A0A1H3X4C8_BIZPA</name>
<dbReference type="Gene3D" id="3.60.21.10">
    <property type="match status" value="1"/>
</dbReference>
<feature type="domain" description="Nuclease SbcCD subunit D C-terminal" evidence="9">
    <location>
        <begin position="276"/>
        <end position="375"/>
    </location>
</feature>
<dbReference type="OrthoDB" id="9773856at2"/>
<comment type="similarity">
    <text evidence="1 7">Belongs to the SbcD family.</text>
</comment>
<dbReference type="Pfam" id="PF12320">
    <property type="entry name" value="SbcD_C"/>
    <property type="match status" value="1"/>
</dbReference>
<evidence type="ECO:0000259" key="8">
    <source>
        <dbReference type="Pfam" id="PF00149"/>
    </source>
</evidence>
<keyword evidence="5 7" id="KW-0378">Hydrolase</keyword>
<gene>
    <name evidence="7" type="primary">sbcD</name>
    <name evidence="10" type="ORF">SAMN04487990_104114</name>
</gene>
<keyword evidence="7" id="KW-0233">DNA recombination</keyword>
<dbReference type="PANTHER" id="PTHR30337">
    <property type="entry name" value="COMPONENT OF ATP-DEPENDENT DSDNA EXONUCLEASE"/>
    <property type="match status" value="1"/>
</dbReference>
<dbReference type="InterPro" id="IPR004843">
    <property type="entry name" value="Calcineurin-like_PHP"/>
</dbReference>
<dbReference type="EMBL" id="FNQK01000004">
    <property type="protein sequence ID" value="SDZ93484.1"/>
    <property type="molecule type" value="Genomic_DNA"/>
</dbReference>
<evidence type="ECO:0000259" key="9">
    <source>
        <dbReference type="Pfam" id="PF12320"/>
    </source>
</evidence>
<accession>A0A1H3X4C8</accession>
<evidence type="ECO:0000256" key="6">
    <source>
        <dbReference type="ARBA" id="ARBA00022839"/>
    </source>
</evidence>
<dbReference type="InterPro" id="IPR004593">
    <property type="entry name" value="SbcD"/>
</dbReference>
<dbReference type="GO" id="GO:0006260">
    <property type="term" value="P:DNA replication"/>
    <property type="evidence" value="ECO:0007669"/>
    <property type="project" value="UniProtKB-KW"/>
</dbReference>
<dbReference type="STRING" id="283786.SAMN04487990_104114"/>
<keyword evidence="7" id="KW-0235">DNA replication</keyword>
<evidence type="ECO:0000313" key="10">
    <source>
        <dbReference type="EMBL" id="SDZ93484.1"/>
    </source>
</evidence>